<dbReference type="InterPro" id="IPR006102">
    <property type="entry name" value="Ig-like_GH2"/>
</dbReference>
<dbReference type="Gene3D" id="2.60.120.260">
    <property type="entry name" value="Galactose-binding domain-like"/>
    <property type="match status" value="1"/>
</dbReference>
<dbReference type="Pfam" id="PF00703">
    <property type="entry name" value="Glyco_hydro_2"/>
    <property type="match status" value="1"/>
</dbReference>
<dbReference type="InterPro" id="IPR051913">
    <property type="entry name" value="GH2_Domain-Containing"/>
</dbReference>
<accession>A0ABQ5UKH3</accession>
<comment type="similarity">
    <text evidence="1">Belongs to the glycosyl hydrolase 2 family.</text>
</comment>
<keyword evidence="10" id="KW-1185">Reference proteome</keyword>
<evidence type="ECO:0000256" key="1">
    <source>
        <dbReference type="ARBA" id="ARBA00007401"/>
    </source>
</evidence>
<gene>
    <name evidence="9" type="ORF">GCM10007913_40660</name>
</gene>
<dbReference type="InterPro" id="IPR006103">
    <property type="entry name" value="Glyco_hydro_2_cat"/>
</dbReference>
<keyword evidence="2" id="KW-0378">Hydrolase</keyword>
<dbReference type="EMBL" id="BSNG01000003">
    <property type="protein sequence ID" value="GLQ12134.1"/>
    <property type="molecule type" value="Genomic_DNA"/>
</dbReference>
<dbReference type="InterPro" id="IPR006101">
    <property type="entry name" value="Glyco_hydro_2"/>
</dbReference>
<dbReference type="InterPro" id="IPR008979">
    <property type="entry name" value="Galactose-bd-like_sf"/>
</dbReference>
<dbReference type="Gene3D" id="2.60.40.10">
    <property type="entry name" value="Immunoglobulins"/>
    <property type="match status" value="2"/>
</dbReference>
<dbReference type="Pfam" id="PF02837">
    <property type="entry name" value="Glyco_hydro_2_N"/>
    <property type="match status" value="1"/>
</dbReference>
<dbReference type="SUPFAM" id="SSF49785">
    <property type="entry name" value="Galactose-binding domain-like"/>
    <property type="match status" value="1"/>
</dbReference>
<dbReference type="InterPro" id="IPR017853">
    <property type="entry name" value="GH"/>
</dbReference>
<reference evidence="9" key="2">
    <citation type="submission" date="2023-01" db="EMBL/GenBank/DDBJ databases">
        <title>Draft genome sequence of Devosia yakushimensis strain NBRC 103855.</title>
        <authorList>
            <person name="Sun Q."/>
            <person name="Mori K."/>
        </authorList>
    </citation>
    <scope>NUCLEOTIDE SEQUENCE</scope>
    <source>
        <strain evidence="9">NBRC 103855</strain>
    </source>
</reference>
<evidence type="ECO:0000259" key="6">
    <source>
        <dbReference type="Pfam" id="PF02836"/>
    </source>
</evidence>
<sequence length="891" mass="97406">MTTGLPLADIEDNSGTTTATWCDPSDTIRPIQPLTGGWRFRQDDELIGAEDPDFNDKGWQMVSVPHSWNRVGYYVSEQQIEHAPPSHINLHQGVGWYRLSFVPDAAFGNKKAWLQFDAASRSATVWLNGVLLGHHAGGFSRFRFDASAVLRIKEPNILVVKVDNSAPRAGHPNGDILPLAGDFFVHGGLYRPVCLVGTSSVHLEMLDFGSSGIYAETRSVHHGAATIAVRSLLRNSTSNSVSVVVTTQLVDAEGNIAAKQSRLASMHAGDGCALEHELTIAQARLWQGISDPYLYRLIVECCTEEGEVLDLVAQQFGVRQVGFDPERGFILNGSPHRLKGISLHQDRAGKGWAVNAADIAADIDMILEAGANSIRLGHYQHGSTIHQLADRHGLILWAEIPLVTIWMLGETQQEASSELMNNARQQLRELIRQNYNHASIVTWGIANEVDFGSVLPGMFKGNRGASDPTAMLEELSALAQAEDPTRPTTQANACEGRFPNDDGIPIVAPTTDLVGLNRYFGWYYGAISDLGPHLDAIRQRRPWQPLAVSEYGGGGAVTIHSDNPLGGPPDSRGRLQPEEYMTYVHEATWAVLASKAYLWGSWVWSGFDFATTVRREGDADDLNTKGLVTYDRKIRKDAFFFYKANWSSAPTVHITGRRYVDRAYRVNDLRVYSNADRTSLTVNGRPLGMRAVGALKTCVWEAVELDIGDNVIVATGHFPDGPREDRIVLEVSGRTATEVRIDCGALVAAAAQSGRFGSDSFFDGGRAGTTTKPADYGRARVTAPIANTADPEVAATFREGHFRYSIPVSEGRHEITLTFLEPLAGRGERRFDVLVNGKLALESIDIAAEANGKMVVVKRTVSATARNGKLDLHFRPLQGDAIVNAIEVVRC</sequence>
<dbReference type="SUPFAM" id="SSF51445">
    <property type="entry name" value="(Trans)glycosidases"/>
    <property type="match status" value="1"/>
</dbReference>
<evidence type="ECO:0000259" key="7">
    <source>
        <dbReference type="Pfam" id="PF02837"/>
    </source>
</evidence>
<feature type="domain" description="Glycoside hydrolase family 2 immunoglobulin-like beta-sandwich" evidence="5">
    <location>
        <begin position="219"/>
        <end position="319"/>
    </location>
</feature>
<protein>
    <submittedName>
        <fullName evidence="9">Beta-galactosidase</fullName>
    </submittedName>
</protein>
<comment type="caution">
    <text evidence="9">The sequence shown here is derived from an EMBL/GenBank/DDBJ whole genome shotgun (WGS) entry which is preliminary data.</text>
</comment>
<evidence type="ECO:0000256" key="4">
    <source>
        <dbReference type="SAM" id="MobiDB-lite"/>
    </source>
</evidence>
<dbReference type="SUPFAM" id="SSF49303">
    <property type="entry name" value="beta-Galactosidase/glucuronidase domain"/>
    <property type="match status" value="1"/>
</dbReference>
<dbReference type="InterPro" id="IPR013783">
    <property type="entry name" value="Ig-like_fold"/>
</dbReference>
<dbReference type="InterPro" id="IPR021720">
    <property type="entry name" value="Malectin_dom"/>
</dbReference>
<reference evidence="9" key="1">
    <citation type="journal article" date="2014" name="Int. J. Syst. Evol. Microbiol.">
        <title>Complete genome of a new Firmicutes species belonging to the dominant human colonic microbiota ('Ruminococcus bicirculans') reveals two chromosomes and a selective capacity to utilize plant glucans.</title>
        <authorList>
            <consortium name="NISC Comparative Sequencing Program"/>
            <person name="Wegmann U."/>
            <person name="Louis P."/>
            <person name="Goesmann A."/>
            <person name="Henrissat B."/>
            <person name="Duncan S.H."/>
            <person name="Flint H.J."/>
        </authorList>
    </citation>
    <scope>NUCLEOTIDE SEQUENCE</scope>
    <source>
        <strain evidence="9">NBRC 103855</strain>
    </source>
</reference>
<dbReference type="Gene3D" id="3.20.20.80">
    <property type="entry name" value="Glycosidases"/>
    <property type="match status" value="1"/>
</dbReference>
<proteinExistence type="inferred from homology"/>
<dbReference type="RefSeq" id="WP_284393938.1">
    <property type="nucleotide sequence ID" value="NZ_BSNG01000003.1"/>
</dbReference>
<feature type="domain" description="Glycosyl hydrolases family 2 sugar binding" evidence="7">
    <location>
        <begin position="32"/>
        <end position="196"/>
    </location>
</feature>
<feature type="region of interest" description="Disordered" evidence="4">
    <location>
        <begin position="1"/>
        <end position="22"/>
    </location>
</feature>
<dbReference type="Pfam" id="PF11721">
    <property type="entry name" value="Malectin"/>
    <property type="match status" value="1"/>
</dbReference>
<dbReference type="InterPro" id="IPR036156">
    <property type="entry name" value="Beta-gal/glucu_dom_sf"/>
</dbReference>
<evidence type="ECO:0000313" key="10">
    <source>
        <dbReference type="Proteomes" id="UP001161406"/>
    </source>
</evidence>
<feature type="domain" description="Malectin" evidence="8">
    <location>
        <begin position="739"/>
        <end position="875"/>
    </location>
</feature>
<evidence type="ECO:0000259" key="5">
    <source>
        <dbReference type="Pfam" id="PF00703"/>
    </source>
</evidence>
<organism evidence="9 10">
    <name type="scientific">Devosia yakushimensis</name>
    <dbReference type="NCBI Taxonomy" id="470028"/>
    <lineage>
        <taxon>Bacteria</taxon>
        <taxon>Pseudomonadati</taxon>
        <taxon>Pseudomonadota</taxon>
        <taxon>Alphaproteobacteria</taxon>
        <taxon>Hyphomicrobiales</taxon>
        <taxon>Devosiaceae</taxon>
        <taxon>Devosia</taxon>
    </lineage>
</organism>
<dbReference type="InterPro" id="IPR006104">
    <property type="entry name" value="Glyco_hydro_2_N"/>
</dbReference>
<dbReference type="Pfam" id="PF02836">
    <property type="entry name" value="Glyco_hydro_2_C"/>
    <property type="match status" value="1"/>
</dbReference>
<dbReference type="PANTHER" id="PTHR42732">
    <property type="entry name" value="BETA-GALACTOSIDASE"/>
    <property type="match status" value="1"/>
</dbReference>
<evidence type="ECO:0000256" key="2">
    <source>
        <dbReference type="ARBA" id="ARBA00022801"/>
    </source>
</evidence>
<dbReference type="PANTHER" id="PTHR42732:SF1">
    <property type="entry name" value="BETA-MANNOSIDASE"/>
    <property type="match status" value="1"/>
</dbReference>
<keyword evidence="3" id="KW-0326">Glycosidase</keyword>
<name>A0ABQ5UKH3_9HYPH</name>
<evidence type="ECO:0000256" key="3">
    <source>
        <dbReference type="ARBA" id="ARBA00023295"/>
    </source>
</evidence>
<dbReference type="Proteomes" id="UP001161406">
    <property type="component" value="Unassembled WGS sequence"/>
</dbReference>
<feature type="domain" description="Glycoside hydrolase family 2 catalytic" evidence="6">
    <location>
        <begin position="328"/>
        <end position="646"/>
    </location>
</feature>
<evidence type="ECO:0000259" key="8">
    <source>
        <dbReference type="Pfam" id="PF11721"/>
    </source>
</evidence>
<dbReference type="PRINTS" id="PR00132">
    <property type="entry name" value="GLHYDRLASE2"/>
</dbReference>
<evidence type="ECO:0000313" key="9">
    <source>
        <dbReference type="EMBL" id="GLQ12134.1"/>
    </source>
</evidence>
<dbReference type="Gene3D" id="2.60.120.430">
    <property type="entry name" value="Galactose-binding lectin"/>
    <property type="match status" value="1"/>
</dbReference>